<dbReference type="HOGENOM" id="CLU_1940957_0_0_1"/>
<dbReference type="Gramene" id="ERN13470">
    <property type="protein sequence ID" value="ERN13470"/>
    <property type="gene ID" value="AMTR_s00041p00208990"/>
</dbReference>
<dbReference type="OMA" id="IFILAEC"/>
<reference evidence="2" key="1">
    <citation type="journal article" date="2013" name="Science">
        <title>The Amborella genome and the evolution of flowering plants.</title>
        <authorList>
            <consortium name="Amborella Genome Project"/>
        </authorList>
    </citation>
    <scope>NUCLEOTIDE SEQUENCE [LARGE SCALE GENOMIC DNA]</scope>
</reference>
<proteinExistence type="predicted"/>
<dbReference type="EMBL" id="KI392588">
    <property type="protein sequence ID" value="ERN13470.1"/>
    <property type="molecule type" value="Genomic_DNA"/>
</dbReference>
<sequence length="130" mass="14446">MILINGYLAQEKLKEYGQDIFILAECLNRSNRSQVKRAISNLKELSRNGIEKVMREKKLDAILAPANTPVYTILAIGGYPGITVPAGYDEEGVPFGICFGGLRGSEPKLIEIAYSFEQATHIRRPLTFKS</sequence>
<dbReference type="Gene3D" id="3.90.1300.10">
    <property type="entry name" value="Amidase signature (AS) domain"/>
    <property type="match status" value="1"/>
</dbReference>
<evidence type="ECO:0000313" key="1">
    <source>
        <dbReference type="EMBL" id="ERN13470.1"/>
    </source>
</evidence>
<dbReference type="InterPro" id="IPR036928">
    <property type="entry name" value="AS_sf"/>
</dbReference>
<dbReference type="STRING" id="13333.W1Q0I5"/>
<dbReference type="PANTHER" id="PTHR42678:SF34">
    <property type="entry name" value="OS04G0183300 PROTEIN"/>
    <property type="match status" value="1"/>
</dbReference>
<protein>
    <recommendedName>
        <fullName evidence="3">Amidase domain-containing protein</fullName>
    </recommendedName>
</protein>
<evidence type="ECO:0008006" key="3">
    <source>
        <dbReference type="Google" id="ProtNLM"/>
    </source>
</evidence>
<keyword evidence="2" id="KW-1185">Reference proteome</keyword>
<evidence type="ECO:0000313" key="2">
    <source>
        <dbReference type="Proteomes" id="UP000017836"/>
    </source>
</evidence>
<dbReference type="Proteomes" id="UP000017836">
    <property type="component" value="Unassembled WGS sequence"/>
</dbReference>
<dbReference type="AlphaFoldDB" id="W1Q0I5"/>
<accession>W1Q0I5</accession>
<name>W1Q0I5_AMBTC</name>
<gene>
    <name evidence="1" type="ORF">AMTR_s00041p00208990</name>
</gene>
<dbReference type="eggNOG" id="KOG1211">
    <property type="taxonomic scope" value="Eukaryota"/>
</dbReference>
<dbReference type="PANTHER" id="PTHR42678">
    <property type="entry name" value="AMIDASE"/>
    <property type="match status" value="1"/>
</dbReference>
<organism evidence="1 2">
    <name type="scientific">Amborella trichopoda</name>
    <dbReference type="NCBI Taxonomy" id="13333"/>
    <lineage>
        <taxon>Eukaryota</taxon>
        <taxon>Viridiplantae</taxon>
        <taxon>Streptophyta</taxon>
        <taxon>Embryophyta</taxon>
        <taxon>Tracheophyta</taxon>
        <taxon>Spermatophyta</taxon>
        <taxon>Magnoliopsida</taxon>
        <taxon>Amborellales</taxon>
        <taxon>Amborellaceae</taxon>
        <taxon>Amborella</taxon>
    </lineage>
</organism>
<dbReference type="SUPFAM" id="SSF75304">
    <property type="entry name" value="Amidase signature (AS) enzymes"/>
    <property type="match status" value="1"/>
</dbReference>